<dbReference type="SFLD" id="SFLDG00358">
    <property type="entry name" value="Main_(cytGST)"/>
    <property type="match status" value="1"/>
</dbReference>
<feature type="domain" description="GST N-terminal" evidence="8">
    <location>
        <begin position="2"/>
        <end position="83"/>
    </location>
</feature>
<proteinExistence type="evidence at transcript level"/>
<keyword evidence="6 10" id="KW-0808">Transferase</keyword>
<dbReference type="CDD" id="cd03187">
    <property type="entry name" value="GST_C_Phi"/>
    <property type="match status" value="1"/>
</dbReference>
<evidence type="ECO:0000256" key="6">
    <source>
        <dbReference type="ARBA" id="ARBA00022679"/>
    </source>
</evidence>
<dbReference type="GO" id="GO:0009407">
    <property type="term" value="P:toxin catabolic process"/>
    <property type="evidence" value="ECO:0007669"/>
    <property type="project" value="UniProtKB-ARBA"/>
</dbReference>
<reference evidence="10" key="1">
    <citation type="journal article" date="2002" name="Soil Sci. Plant Nutr.">
        <title>An alfalfa gene similar to glutathione S-transferase is induced in root by iron deficiency.</title>
        <authorList>
            <person name="Arakawa Y."/>
            <person name="Masaoka Y."/>
            <person name="Sakai J."/>
            <person name="Higo H."/>
            <person name="Higo K."/>
        </authorList>
    </citation>
    <scope>NUCLEOTIDE SEQUENCE</scope>
    <source>
        <tissue evidence="10">Root</tissue>
    </source>
</reference>
<comment type="subcellular location">
    <subcellularLocation>
        <location evidence="1">Cytoplasm</location>
        <location evidence="1">Cytosol</location>
    </subcellularLocation>
</comment>
<dbReference type="PANTHER" id="PTHR43900">
    <property type="entry name" value="GLUTATHIONE S-TRANSFERASE RHO"/>
    <property type="match status" value="1"/>
</dbReference>
<evidence type="ECO:0000313" key="10">
    <source>
        <dbReference type="EMBL" id="BAB70616.1"/>
    </source>
</evidence>
<dbReference type="Gene3D" id="1.20.1050.10">
    <property type="match status" value="1"/>
</dbReference>
<dbReference type="InterPro" id="IPR004045">
    <property type="entry name" value="Glutathione_S-Trfase_N"/>
</dbReference>
<dbReference type="SFLD" id="SFLDS00019">
    <property type="entry name" value="Glutathione_Transferase_(cytos"/>
    <property type="match status" value="1"/>
</dbReference>
<protein>
    <recommendedName>
        <fullName evidence="3">glutathione transferase</fullName>
        <ecNumber evidence="3">2.5.1.18</ecNumber>
    </recommendedName>
</protein>
<dbReference type="InterPro" id="IPR040079">
    <property type="entry name" value="Glutathione_S-Trfase"/>
</dbReference>
<dbReference type="EC" id="2.5.1.18" evidence="3"/>
<dbReference type="FunFam" id="3.40.30.10:FF:000016">
    <property type="entry name" value="Glutathione S-transferase F2"/>
    <property type="match status" value="1"/>
</dbReference>
<evidence type="ECO:0000256" key="7">
    <source>
        <dbReference type="ARBA" id="ARBA00047960"/>
    </source>
</evidence>
<dbReference type="InterPro" id="IPR004046">
    <property type="entry name" value="GST_C"/>
</dbReference>
<dbReference type="Pfam" id="PF00043">
    <property type="entry name" value="GST_C"/>
    <property type="match status" value="1"/>
</dbReference>
<keyword evidence="5" id="KW-0216">Detoxification</keyword>
<dbReference type="GO" id="GO:0005829">
    <property type="term" value="C:cytosol"/>
    <property type="evidence" value="ECO:0007669"/>
    <property type="project" value="UniProtKB-SubCell"/>
</dbReference>
<dbReference type="SFLD" id="SFLDG01154">
    <property type="entry name" value="Main.5:_Phi-like"/>
    <property type="match status" value="1"/>
</dbReference>
<name>Q948X4_MEDSA</name>
<dbReference type="Pfam" id="PF02798">
    <property type="entry name" value="GST_N"/>
    <property type="match status" value="1"/>
</dbReference>
<dbReference type="FunFam" id="1.20.1050.10:FF:000004">
    <property type="entry name" value="Glutathione S-transferase F2"/>
    <property type="match status" value="1"/>
</dbReference>
<evidence type="ECO:0000256" key="2">
    <source>
        <dbReference type="ARBA" id="ARBA00010128"/>
    </source>
</evidence>
<dbReference type="SUPFAM" id="SSF52833">
    <property type="entry name" value="Thioredoxin-like"/>
    <property type="match status" value="1"/>
</dbReference>
<comment type="catalytic activity">
    <reaction evidence="7">
        <text>RX + glutathione = an S-substituted glutathione + a halide anion + H(+)</text>
        <dbReference type="Rhea" id="RHEA:16437"/>
        <dbReference type="ChEBI" id="CHEBI:15378"/>
        <dbReference type="ChEBI" id="CHEBI:16042"/>
        <dbReference type="ChEBI" id="CHEBI:17792"/>
        <dbReference type="ChEBI" id="CHEBI:57925"/>
        <dbReference type="ChEBI" id="CHEBI:90779"/>
        <dbReference type="EC" id="2.5.1.18"/>
    </reaction>
</comment>
<dbReference type="GO" id="GO:0043295">
    <property type="term" value="F:glutathione binding"/>
    <property type="evidence" value="ECO:0007669"/>
    <property type="project" value="TreeGrafter"/>
</dbReference>
<dbReference type="Gene3D" id="3.40.30.10">
    <property type="entry name" value="Glutaredoxin"/>
    <property type="match status" value="1"/>
</dbReference>
<sequence length="214" mass="24368">MATIKVHGSPISTATMRVTATLYEKELEFEFVSINMRNGEHKKEPFISINPFGQVPAFEDGDLKLFESRAITQYIDHEYADKGTKLTSSDSKKMAIMSVWSEVESLHYDKVASILVWELGIKTLFGIPLDSKVVEENEAKLDSILDVYEKRLSESKYMGGECFTLVDLHHLPSLHYLMKSQSKKLFESRPYVNAWVDDITARPAWSKVLAMIPN</sequence>
<dbReference type="AlphaFoldDB" id="Q948X4"/>
<dbReference type="PANTHER" id="PTHR43900:SF47">
    <property type="entry name" value="GLUTATHIONE S-TRANSFERASE F6-RELATED"/>
    <property type="match status" value="1"/>
</dbReference>
<dbReference type="InterPro" id="IPR034347">
    <property type="entry name" value="GST_Phi_C"/>
</dbReference>
<evidence type="ECO:0000256" key="3">
    <source>
        <dbReference type="ARBA" id="ARBA00012452"/>
    </source>
</evidence>
<evidence type="ECO:0000256" key="4">
    <source>
        <dbReference type="ARBA" id="ARBA00022490"/>
    </source>
</evidence>
<dbReference type="PROSITE" id="PS50404">
    <property type="entry name" value="GST_NTER"/>
    <property type="match status" value="1"/>
</dbReference>
<keyword evidence="4" id="KW-0963">Cytoplasm</keyword>
<accession>Q948X4</accession>
<dbReference type="SUPFAM" id="SSF47616">
    <property type="entry name" value="GST C-terminal domain-like"/>
    <property type="match status" value="1"/>
</dbReference>
<dbReference type="InterPro" id="IPR010987">
    <property type="entry name" value="Glutathione-S-Trfase_C-like"/>
</dbReference>
<feature type="domain" description="GST C-terminal" evidence="9">
    <location>
        <begin position="90"/>
        <end position="214"/>
    </location>
</feature>
<dbReference type="InterPro" id="IPR036282">
    <property type="entry name" value="Glutathione-S-Trfase_C_sf"/>
</dbReference>
<evidence type="ECO:0000259" key="8">
    <source>
        <dbReference type="PROSITE" id="PS50404"/>
    </source>
</evidence>
<evidence type="ECO:0000259" key="9">
    <source>
        <dbReference type="PROSITE" id="PS50405"/>
    </source>
</evidence>
<dbReference type="SMR" id="Q948X4"/>
<dbReference type="EMBL" id="AB040439">
    <property type="protein sequence ID" value="BAB70616.1"/>
    <property type="molecule type" value="mRNA"/>
</dbReference>
<evidence type="ECO:0000256" key="1">
    <source>
        <dbReference type="ARBA" id="ARBA00004514"/>
    </source>
</evidence>
<dbReference type="PROSITE" id="PS50405">
    <property type="entry name" value="GST_CTER"/>
    <property type="match status" value="1"/>
</dbReference>
<organism evidence="10">
    <name type="scientific">Medicago sativa</name>
    <name type="common">Alfalfa</name>
    <dbReference type="NCBI Taxonomy" id="3879"/>
    <lineage>
        <taxon>Eukaryota</taxon>
        <taxon>Viridiplantae</taxon>
        <taxon>Streptophyta</taxon>
        <taxon>Embryophyta</taxon>
        <taxon>Tracheophyta</taxon>
        <taxon>Spermatophyta</taxon>
        <taxon>Magnoliopsida</taxon>
        <taxon>eudicotyledons</taxon>
        <taxon>Gunneridae</taxon>
        <taxon>Pentapetalae</taxon>
        <taxon>rosids</taxon>
        <taxon>fabids</taxon>
        <taxon>Fabales</taxon>
        <taxon>Fabaceae</taxon>
        <taxon>Papilionoideae</taxon>
        <taxon>50 kb inversion clade</taxon>
        <taxon>NPAAA clade</taxon>
        <taxon>Hologalegina</taxon>
        <taxon>IRL clade</taxon>
        <taxon>Trifolieae</taxon>
        <taxon>Medicago</taxon>
    </lineage>
</organism>
<dbReference type="GO" id="GO:0006749">
    <property type="term" value="P:glutathione metabolic process"/>
    <property type="evidence" value="ECO:0007669"/>
    <property type="project" value="TreeGrafter"/>
</dbReference>
<dbReference type="GO" id="GO:0004364">
    <property type="term" value="F:glutathione transferase activity"/>
    <property type="evidence" value="ECO:0007669"/>
    <property type="project" value="UniProtKB-EC"/>
</dbReference>
<dbReference type="CDD" id="cd03053">
    <property type="entry name" value="GST_N_Phi"/>
    <property type="match status" value="1"/>
</dbReference>
<comment type="similarity">
    <text evidence="2">Belongs to the GST superfamily. Phi family.</text>
</comment>
<dbReference type="InterPro" id="IPR036249">
    <property type="entry name" value="Thioredoxin-like_sf"/>
</dbReference>
<evidence type="ECO:0000256" key="5">
    <source>
        <dbReference type="ARBA" id="ARBA00022575"/>
    </source>
</evidence>